<evidence type="ECO:0000256" key="4">
    <source>
        <dbReference type="ARBA" id="ARBA00022989"/>
    </source>
</evidence>
<organism evidence="7 8">
    <name type="scientific">Senegalimassilia faecalis</name>
    <dbReference type="NCBI Taxonomy" id="2509433"/>
    <lineage>
        <taxon>Bacteria</taxon>
        <taxon>Bacillati</taxon>
        <taxon>Actinomycetota</taxon>
        <taxon>Coriobacteriia</taxon>
        <taxon>Coriobacteriales</taxon>
        <taxon>Coriobacteriaceae</taxon>
        <taxon>Senegalimassilia</taxon>
    </lineage>
</organism>
<feature type="transmembrane region" description="Helical" evidence="6">
    <location>
        <begin position="150"/>
        <end position="172"/>
    </location>
</feature>
<reference evidence="7 8" key="1">
    <citation type="submission" date="2019-01" db="EMBL/GenBank/DDBJ databases">
        <title>Senegalimassilia sp. nov. KGMB04484 isolated human feces.</title>
        <authorList>
            <person name="Han K.-I."/>
            <person name="Kim J.-S."/>
            <person name="Lee K.C."/>
            <person name="Suh M.K."/>
            <person name="Eom M.K."/>
            <person name="Lee J.H."/>
            <person name="Park S.-H."/>
            <person name="Kang S.W."/>
            <person name="Park J.-E."/>
            <person name="Oh B.S."/>
            <person name="Yu S.Y."/>
            <person name="Choi S.-H."/>
            <person name="Lee D.H."/>
            <person name="Yoon H."/>
            <person name="Kim B.-Y."/>
            <person name="Lee J.H."/>
            <person name="Lee J.-S."/>
        </authorList>
    </citation>
    <scope>NUCLEOTIDE SEQUENCE [LARGE SCALE GENOMIC DNA]</scope>
    <source>
        <strain evidence="7 8">KGMB04484</strain>
    </source>
</reference>
<protein>
    <recommendedName>
        <fullName evidence="9">Cytosine permease</fullName>
    </recommendedName>
</protein>
<keyword evidence="5 6" id="KW-0472">Membrane</keyword>
<proteinExistence type="inferred from homology"/>
<comment type="subcellular location">
    <subcellularLocation>
        <location evidence="1">Membrane</location>
        <topology evidence="1">Multi-pass membrane protein</topology>
    </subcellularLocation>
</comment>
<feature type="transmembrane region" description="Helical" evidence="6">
    <location>
        <begin position="222"/>
        <end position="240"/>
    </location>
</feature>
<evidence type="ECO:0000256" key="6">
    <source>
        <dbReference type="SAM" id="Phobius"/>
    </source>
</evidence>
<keyword evidence="3 6" id="KW-0812">Transmembrane</keyword>
<sequence length="490" mass="52683">MRSCISKGRCTMAETDVNSEAQSESMPVLKSERVYGFKDYTVVITGFACAAWCFITGGSLALYVGVQTALVASIAGNIIAVLLMSLATQVISGKYGVDAYTSVRGILGGKGTKVFLILMSIFVIAWLIILCMMVAKAIGNIVLGFTDIDITTGVPVFILSVAAGAVCWLVAWKGPELLKKLNSIVAPIFVIILIFLFAVVSMNYGWDTVLSAQPLAPFEDEWLNFLIAFELSMGAGFSWWPNMGGLAKLCKTTKAAFWPNVIGLVFAATLGTVMGVAAALLVGSSDPTAWMIPMGGLALGTAALVLVIGADITACSVMLYNLGIGVKQVKSFLKLSWGKCTGLITIIAFVGMIWAEPLYDSFYIILGISSMSCAPIAMMQLVDYYAFRKKHISIRDAYNNGKSSKYYFWGGFNWVAIGVFAASVVLYLLIFDPFMCIPHDAFRFCNATTAVCIFSAVAYYVLGKLLLVKRGIGGFPNSNEEAKAEPADVK</sequence>
<dbReference type="Proteomes" id="UP000293345">
    <property type="component" value="Unassembled WGS sequence"/>
</dbReference>
<dbReference type="InterPro" id="IPR001248">
    <property type="entry name" value="Pur-cyt_permease"/>
</dbReference>
<dbReference type="GO" id="GO:0005886">
    <property type="term" value="C:plasma membrane"/>
    <property type="evidence" value="ECO:0007669"/>
    <property type="project" value="TreeGrafter"/>
</dbReference>
<accession>A0A4Q2K178</accession>
<feature type="transmembrane region" description="Helical" evidence="6">
    <location>
        <begin position="406"/>
        <end position="429"/>
    </location>
</feature>
<evidence type="ECO:0000256" key="1">
    <source>
        <dbReference type="ARBA" id="ARBA00004141"/>
    </source>
</evidence>
<feature type="transmembrane region" description="Helical" evidence="6">
    <location>
        <begin position="294"/>
        <end position="320"/>
    </location>
</feature>
<comment type="caution">
    <text evidence="7">The sequence shown here is derived from an EMBL/GenBank/DDBJ whole genome shotgun (WGS) entry which is preliminary data.</text>
</comment>
<keyword evidence="8" id="KW-1185">Reference proteome</keyword>
<evidence type="ECO:0000256" key="5">
    <source>
        <dbReference type="ARBA" id="ARBA00023136"/>
    </source>
</evidence>
<gene>
    <name evidence="7" type="ORF">ET524_03790</name>
</gene>
<dbReference type="InterPro" id="IPR030191">
    <property type="entry name" value="CodB"/>
</dbReference>
<dbReference type="Pfam" id="PF02133">
    <property type="entry name" value="Transp_cyt_pur"/>
    <property type="match status" value="1"/>
</dbReference>
<evidence type="ECO:0000256" key="3">
    <source>
        <dbReference type="ARBA" id="ARBA00022692"/>
    </source>
</evidence>
<evidence type="ECO:0008006" key="9">
    <source>
        <dbReference type="Google" id="ProtNLM"/>
    </source>
</evidence>
<comment type="similarity">
    <text evidence="2">Belongs to the purine-cytosine permease (2.A.39) family.</text>
</comment>
<evidence type="ECO:0000256" key="2">
    <source>
        <dbReference type="ARBA" id="ARBA00008974"/>
    </source>
</evidence>
<keyword evidence="4 6" id="KW-1133">Transmembrane helix</keyword>
<name>A0A4Q2K178_9ACTN</name>
<feature type="transmembrane region" description="Helical" evidence="6">
    <location>
        <begin position="332"/>
        <end position="355"/>
    </location>
</feature>
<feature type="transmembrane region" description="Helical" evidence="6">
    <location>
        <begin position="40"/>
        <end position="64"/>
    </location>
</feature>
<dbReference type="Gene3D" id="1.10.4160.10">
    <property type="entry name" value="Hydantoin permease"/>
    <property type="match status" value="1"/>
</dbReference>
<dbReference type="PANTHER" id="PTHR30569">
    <property type="entry name" value="CYTOSINE TRANSPORTER CODB"/>
    <property type="match status" value="1"/>
</dbReference>
<feature type="transmembrane region" description="Helical" evidence="6">
    <location>
        <begin position="261"/>
        <end position="282"/>
    </location>
</feature>
<feature type="transmembrane region" description="Helical" evidence="6">
    <location>
        <begin position="70"/>
        <end position="93"/>
    </location>
</feature>
<feature type="transmembrane region" description="Helical" evidence="6">
    <location>
        <begin position="361"/>
        <end position="385"/>
    </location>
</feature>
<evidence type="ECO:0000313" key="7">
    <source>
        <dbReference type="EMBL" id="RXZ53711.1"/>
    </source>
</evidence>
<feature type="transmembrane region" description="Helical" evidence="6">
    <location>
        <begin position="114"/>
        <end position="138"/>
    </location>
</feature>
<feature type="transmembrane region" description="Helical" evidence="6">
    <location>
        <begin position="184"/>
        <end position="202"/>
    </location>
</feature>
<dbReference type="GO" id="GO:0015209">
    <property type="term" value="F:cytosine transmembrane transporter activity"/>
    <property type="evidence" value="ECO:0007669"/>
    <property type="project" value="InterPro"/>
</dbReference>
<evidence type="ECO:0000313" key="8">
    <source>
        <dbReference type="Proteomes" id="UP000293345"/>
    </source>
</evidence>
<feature type="transmembrane region" description="Helical" evidence="6">
    <location>
        <begin position="441"/>
        <end position="462"/>
    </location>
</feature>
<dbReference type="EMBL" id="SDPW01000001">
    <property type="protein sequence ID" value="RXZ53711.1"/>
    <property type="molecule type" value="Genomic_DNA"/>
</dbReference>
<dbReference type="AlphaFoldDB" id="A0A4Q2K178"/>
<dbReference type="PANTHER" id="PTHR30569:SF0">
    <property type="entry name" value="CYTOSINE PERMEASE"/>
    <property type="match status" value="1"/>
</dbReference>